<dbReference type="Proteomes" id="UP000243650">
    <property type="component" value="Unassembled WGS sequence"/>
</dbReference>
<evidence type="ECO:0000313" key="3">
    <source>
        <dbReference type="Proteomes" id="UP000243650"/>
    </source>
</evidence>
<dbReference type="AlphaFoldDB" id="A0A2P6MLA6"/>
<dbReference type="OrthoDB" id="9761886at2"/>
<dbReference type="GO" id="GO:0005975">
    <property type="term" value="P:carbohydrate metabolic process"/>
    <property type="evidence" value="ECO:0007669"/>
    <property type="project" value="InterPro"/>
</dbReference>
<evidence type="ECO:0000256" key="1">
    <source>
        <dbReference type="SAM" id="Phobius"/>
    </source>
</evidence>
<protein>
    <submittedName>
        <fullName evidence="2">DUF2194 domain-containing protein</fullName>
    </submittedName>
</protein>
<keyword evidence="3" id="KW-1185">Reference proteome</keyword>
<keyword evidence="1" id="KW-0812">Transmembrane</keyword>
<evidence type="ECO:0000313" key="2">
    <source>
        <dbReference type="EMBL" id="PRO67062.1"/>
    </source>
</evidence>
<organism evidence="2 3">
    <name type="scientific">Alkalicoccus urumqiensis</name>
    <name type="common">Bacillus urumqiensis</name>
    <dbReference type="NCBI Taxonomy" id="1548213"/>
    <lineage>
        <taxon>Bacteria</taxon>
        <taxon>Bacillati</taxon>
        <taxon>Bacillota</taxon>
        <taxon>Bacilli</taxon>
        <taxon>Bacillales</taxon>
        <taxon>Bacillaceae</taxon>
        <taxon>Alkalicoccus</taxon>
    </lineage>
</organism>
<accession>A0A2P6MLA6</accession>
<dbReference type="InterPro" id="IPR029062">
    <property type="entry name" value="Class_I_gatase-like"/>
</dbReference>
<dbReference type="SUPFAM" id="SSF52317">
    <property type="entry name" value="Class I glutamine amidotransferase-like"/>
    <property type="match status" value="1"/>
</dbReference>
<keyword evidence="1" id="KW-1133">Transmembrane helix</keyword>
<proteinExistence type="predicted"/>
<gene>
    <name evidence="2" type="ORF">C6I21_00400</name>
</gene>
<dbReference type="RefSeq" id="WP_105957448.1">
    <property type="nucleotide sequence ID" value="NZ_PVNS01000001.1"/>
</dbReference>
<name>A0A2P6MLA6_ALKUR</name>
<dbReference type="Gene3D" id="3.20.20.370">
    <property type="entry name" value="Glycoside hydrolase/deacetylase"/>
    <property type="match status" value="1"/>
</dbReference>
<sequence>MAANLKFPFIIAAVILILGISVLQWGRMNSLHVVFPTNETEAEEFQVMSSAEAAENDLTIYLQEPEAGDTLGQDTLENVKYTLDYAQLDYELIQPEEVAGIPPSPWHILVLSGELIETWDHDAVDSFVLEGGRVLAANRFPSVEWMDVMGVHDFNDYIDDQKGITFEQDIFPGYPDLPPESTMLTHSILDLEIEPGAELIASVEGHPLLWEYEYGLGKVVYWNTTVTSEKTSRGLLLNSLSLLPPAMWINQSGMQIFHIDDFPAPIPLGSLPEGVDDSYRMSVKEFYTSVWWEDMKKLKDTYELPMTGYYIATYEDQFRMQAEDIIEDDDYFMLLFGRSLMDEGGEIGLHGYNHQSLVTEDEPIDPELGYVPWRSMDAMVDSLEEADELFDYFFPEHQMRSYVPPSNILNETGIEAIAEGLPDVNVISSIYDGEEKGSLIQEFGTDDRFEQLYHFPRLTSGYFGNTEEVFRLVDGIAHTGMMAHFIHPDDVLDPDRAKDRSWQEMHDSLEARLEMVNNTYPHLKGYTQQDALNKWKLYEQSAIYASPGENGVQLSGTEAVMPSTGYLRINEGPGASEGSLTNAFVNEVPGTAGLYHITVSAPDVTIPYEEEGSQ</sequence>
<dbReference type="InterPro" id="IPR018695">
    <property type="entry name" value="DUF2194"/>
</dbReference>
<feature type="transmembrane region" description="Helical" evidence="1">
    <location>
        <begin position="7"/>
        <end position="26"/>
    </location>
</feature>
<comment type="caution">
    <text evidence="2">The sequence shown here is derived from an EMBL/GenBank/DDBJ whole genome shotgun (WGS) entry which is preliminary data.</text>
</comment>
<dbReference type="InterPro" id="IPR011330">
    <property type="entry name" value="Glyco_hydro/deAcase_b/a-brl"/>
</dbReference>
<dbReference type="EMBL" id="PVNS01000001">
    <property type="protein sequence ID" value="PRO67062.1"/>
    <property type="molecule type" value="Genomic_DNA"/>
</dbReference>
<dbReference type="SUPFAM" id="SSF88713">
    <property type="entry name" value="Glycoside hydrolase/deacetylase"/>
    <property type="match status" value="1"/>
</dbReference>
<reference evidence="2 3" key="1">
    <citation type="submission" date="2018-03" db="EMBL/GenBank/DDBJ databases">
        <title>Bacillus urumqiensis sp. nov., a moderately haloalkaliphilic bacterium isolated from a salt lake.</title>
        <authorList>
            <person name="Zhao B."/>
            <person name="Liao Z."/>
        </authorList>
    </citation>
    <scope>NUCLEOTIDE SEQUENCE [LARGE SCALE GENOMIC DNA]</scope>
    <source>
        <strain evidence="2 3">BZ-SZ-XJ18</strain>
    </source>
</reference>
<dbReference type="Gene3D" id="3.40.50.880">
    <property type="match status" value="1"/>
</dbReference>
<keyword evidence="1" id="KW-0472">Membrane</keyword>
<dbReference type="Pfam" id="PF09960">
    <property type="entry name" value="DUF2194"/>
    <property type="match status" value="1"/>
</dbReference>